<dbReference type="InterPro" id="IPR006312">
    <property type="entry name" value="TatA/E"/>
</dbReference>
<feature type="region of interest" description="Disordered" evidence="10">
    <location>
        <begin position="44"/>
        <end position="85"/>
    </location>
</feature>
<dbReference type="NCBIfam" id="NF002813">
    <property type="entry name" value="PRK02958.1"/>
    <property type="match status" value="1"/>
</dbReference>
<dbReference type="Proteomes" id="UP001159257">
    <property type="component" value="Unassembled WGS sequence"/>
</dbReference>
<keyword evidence="2 9" id="KW-0813">Transport</keyword>
<sequence length="85" mass="9255">MLGGISIWQLLIVLVIIILLFGTKKLRNIGGDLGGALKSFKKAVNEDDTESKNSAEEQKKLSSEQDAQFKDSDSTASKTDNKAQK</sequence>
<evidence type="ECO:0000313" key="12">
    <source>
        <dbReference type="Proteomes" id="UP001159257"/>
    </source>
</evidence>
<evidence type="ECO:0000256" key="2">
    <source>
        <dbReference type="ARBA" id="ARBA00022448"/>
    </source>
</evidence>
<feature type="transmembrane region" description="Helical" evidence="9">
    <location>
        <begin position="6"/>
        <end position="23"/>
    </location>
</feature>
<comment type="function">
    <text evidence="9">Part of the twin-arginine translocation (Tat) system that transports large folded proteins containing a characteristic twin-arginine motif in their signal peptide across membranes. TatA could form the protein-conducting channel of the Tat system.</text>
</comment>
<dbReference type="RefSeq" id="WP_239040902.1">
    <property type="nucleotide sequence ID" value="NZ_BAAAEY010000014.1"/>
</dbReference>
<evidence type="ECO:0000256" key="7">
    <source>
        <dbReference type="ARBA" id="ARBA00023010"/>
    </source>
</evidence>
<comment type="subcellular location">
    <subcellularLocation>
        <location evidence="1 9">Cell membrane</location>
        <topology evidence="1 9">Single-pass membrane protein</topology>
    </subcellularLocation>
</comment>
<dbReference type="HAMAP" id="MF_00236">
    <property type="entry name" value="TatA_E"/>
    <property type="match status" value="1"/>
</dbReference>
<keyword evidence="6 9" id="KW-1133">Transmembrane helix</keyword>
<evidence type="ECO:0000256" key="6">
    <source>
        <dbReference type="ARBA" id="ARBA00022989"/>
    </source>
</evidence>
<comment type="similarity">
    <text evidence="9">Belongs to the TatA/E family.</text>
</comment>
<name>A0ABY1S3C7_9GAMM</name>
<evidence type="ECO:0000256" key="9">
    <source>
        <dbReference type="HAMAP-Rule" id="MF_00236"/>
    </source>
</evidence>
<reference evidence="11 12" key="1">
    <citation type="submission" date="2017-05" db="EMBL/GenBank/DDBJ databases">
        <authorList>
            <person name="Varghese N."/>
            <person name="Submissions S."/>
        </authorList>
    </citation>
    <scope>NUCLEOTIDE SEQUENCE [LARGE SCALE GENOMIC DNA]</scope>
    <source>
        <strain evidence="11 12">CGMCC 1.7287</strain>
    </source>
</reference>
<dbReference type="EMBL" id="FXWV01000015">
    <property type="protein sequence ID" value="SMR77668.1"/>
    <property type="molecule type" value="Genomic_DNA"/>
</dbReference>
<evidence type="ECO:0000256" key="1">
    <source>
        <dbReference type="ARBA" id="ARBA00004162"/>
    </source>
</evidence>
<keyword evidence="4 9" id="KW-0812">Transmembrane</keyword>
<proteinExistence type="inferred from homology"/>
<dbReference type="PANTHER" id="PTHR42982:SF1">
    <property type="entry name" value="SEC-INDEPENDENT PROTEIN TRANSLOCASE PROTEIN TATA"/>
    <property type="match status" value="1"/>
</dbReference>
<evidence type="ECO:0000256" key="10">
    <source>
        <dbReference type="SAM" id="MobiDB-lite"/>
    </source>
</evidence>
<dbReference type="Gene3D" id="1.20.5.3310">
    <property type="match status" value="1"/>
</dbReference>
<protein>
    <recommendedName>
        <fullName evidence="9">Sec-independent protein translocase protein TatA</fullName>
    </recommendedName>
</protein>
<keyword evidence="5 9" id="KW-0653">Protein transport</keyword>
<keyword evidence="12" id="KW-1185">Reference proteome</keyword>
<keyword evidence="8 9" id="KW-0472">Membrane</keyword>
<evidence type="ECO:0000256" key="4">
    <source>
        <dbReference type="ARBA" id="ARBA00022692"/>
    </source>
</evidence>
<dbReference type="PANTHER" id="PTHR42982">
    <property type="entry name" value="SEC-INDEPENDENT PROTEIN TRANSLOCASE PROTEIN TATA"/>
    <property type="match status" value="1"/>
</dbReference>
<evidence type="ECO:0000256" key="5">
    <source>
        <dbReference type="ARBA" id="ARBA00022927"/>
    </source>
</evidence>
<keyword evidence="3 9" id="KW-1003">Cell membrane</keyword>
<accession>A0ABY1S3C7</accession>
<evidence type="ECO:0000256" key="3">
    <source>
        <dbReference type="ARBA" id="ARBA00022475"/>
    </source>
</evidence>
<feature type="compositionally biased region" description="Basic and acidic residues" evidence="10">
    <location>
        <begin position="50"/>
        <end position="85"/>
    </location>
</feature>
<keyword evidence="7 9" id="KW-0811">Translocation</keyword>
<comment type="caution">
    <text evidence="11">The sequence shown here is derived from an EMBL/GenBank/DDBJ whole genome shotgun (WGS) entry which is preliminary data.</text>
</comment>
<gene>
    <name evidence="9" type="primary">tatA</name>
    <name evidence="11" type="ORF">SAMN04487964_11586</name>
</gene>
<evidence type="ECO:0000256" key="8">
    <source>
        <dbReference type="ARBA" id="ARBA00023136"/>
    </source>
</evidence>
<comment type="subunit">
    <text evidence="9">The Tat system comprises two distinct complexes: a TatABC complex, containing multiple copies of TatA, TatB and TatC subunits, and a separate TatA complex, containing only TatA subunits. Substrates initially bind to the TatABC complex, which probably triggers association of the separate TatA complex to form the active translocon.</text>
</comment>
<dbReference type="InterPro" id="IPR003369">
    <property type="entry name" value="TatA/B/E"/>
</dbReference>
<dbReference type="NCBIfam" id="TIGR01411">
    <property type="entry name" value="tatAE"/>
    <property type="match status" value="1"/>
</dbReference>
<evidence type="ECO:0000313" key="11">
    <source>
        <dbReference type="EMBL" id="SMR77668.1"/>
    </source>
</evidence>
<dbReference type="Pfam" id="PF02416">
    <property type="entry name" value="TatA_B_E"/>
    <property type="match status" value="1"/>
</dbReference>
<organism evidence="11 12">
    <name type="scientific">Marinobacterium sediminicola</name>
    <dbReference type="NCBI Taxonomy" id="518898"/>
    <lineage>
        <taxon>Bacteria</taxon>
        <taxon>Pseudomonadati</taxon>
        <taxon>Pseudomonadota</taxon>
        <taxon>Gammaproteobacteria</taxon>
        <taxon>Oceanospirillales</taxon>
        <taxon>Oceanospirillaceae</taxon>
        <taxon>Marinobacterium</taxon>
    </lineage>
</organism>